<feature type="compositionally biased region" description="Low complexity" evidence="1">
    <location>
        <begin position="14"/>
        <end position="36"/>
    </location>
</feature>
<evidence type="ECO:0000256" key="1">
    <source>
        <dbReference type="SAM" id="MobiDB-lite"/>
    </source>
</evidence>
<dbReference type="AlphaFoldDB" id="A0AAE1HDQ6"/>
<feature type="region of interest" description="Disordered" evidence="1">
    <location>
        <begin position="1"/>
        <end position="105"/>
    </location>
</feature>
<comment type="caution">
    <text evidence="2">The sequence shown here is derived from an EMBL/GenBank/DDBJ whole genome shotgun (WGS) entry which is preliminary data.</text>
</comment>
<keyword evidence="3" id="KW-1185">Reference proteome</keyword>
<evidence type="ECO:0000313" key="2">
    <source>
        <dbReference type="EMBL" id="KAK3919469.1"/>
    </source>
</evidence>
<protein>
    <submittedName>
        <fullName evidence="2">WD repeat-containing protein 46</fullName>
    </submittedName>
</protein>
<sequence length="105" mass="10804">MMVSAFQQHCRPVSMTKATSRSSVSSSGLGSPTSEGPGIGPGADVTAVGGVSSGGVPPRRDSQGIRSHRGTLQSQHSTAGTSMVASMGSPRNPRRYSLQPQRTVH</sequence>
<accession>A0AAE1HDQ6</accession>
<dbReference type="EMBL" id="JAHWGI010000979">
    <property type="protein sequence ID" value="KAK3919469.1"/>
    <property type="molecule type" value="Genomic_DNA"/>
</dbReference>
<reference evidence="2" key="1">
    <citation type="submission" date="2021-07" db="EMBL/GenBank/DDBJ databases">
        <authorList>
            <person name="Catto M.A."/>
            <person name="Jacobson A."/>
            <person name="Kennedy G."/>
            <person name="Labadie P."/>
            <person name="Hunt B.G."/>
            <person name="Srinivasan R."/>
        </authorList>
    </citation>
    <scope>NUCLEOTIDE SEQUENCE</scope>
    <source>
        <strain evidence="2">PL_HMW_Pooled</strain>
        <tissue evidence="2">Head</tissue>
    </source>
</reference>
<evidence type="ECO:0000313" key="3">
    <source>
        <dbReference type="Proteomes" id="UP001219518"/>
    </source>
</evidence>
<name>A0AAE1HDQ6_9NEOP</name>
<gene>
    <name evidence="2" type="ORF">KUF71_008596</name>
</gene>
<dbReference type="Proteomes" id="UP001219518">
    <property type="component" value="Unassembled WGS sequence"/>
</dbReference>
<proteinExistence type="predicted"/>
<organism evidence="2 3">
    <name type="scientific">Frankliniella fusca</name>
    <dbReference type="NCBI Taxonomy" id="407009"/>
    <lineage>
        <taxon>Eukaryota</taxon>
        <taxon>Metazoa</taxon>
        <taxon>Ecdysozoa</taxon>
        <taxon>Arthropoda</taxon>
        <taxon>Hexapoda</taxon>
        <taxon>Insecta</taxon>
        <taxon>Pterygota</taxon>
        <taxon>Neoptera</taxon>
        <taxon>Paraneoptera</taxon>
        <taxon>Thysanoptera</taxon>
        <taxon>Terebrantia</taxon>
        <taxon>Thripoidea</taxon>
        <taxon>Thripidae</taxon>
        <taxon>Frankliniella</taxon>
    </lineage>
</organism>
<reference evidence="2" key="2">
    <citation type="journal article" date="2023" name="BMC Genomics">
        <title>Pest status, molecular evolution, and epigenetic factors derived from the genome assembly of Frankliniella fusca, a thysanopteran phytovirus vector.</title>
        <authorList>
            <person name="Catto M.A."/>
            <person name="Labadie P.E."/>
            <person name="Jacobson A.L."/>
            <person name="Kennedy G.G."/>
            <person name="Srinivasan R."/>
            <person name="Hunt B.G."/>
        </authorList>
    </citation>
    <scope>NUCLEOTIDE SEQUENCE</scope>
    <source>
        <strain evidence="2">PL_HMW_Pooled</strain>
    </source>
</reference>
<feature type="compositionally biased region" description="Polar residues" evidence="1">
    <location>
        <begin position="70"/>
        <end position="84"/>
    </location>
</feature>